<reference evidence="6 7" key="1">
    <citation type="submission" date="2017-06" db="EMBL/GenBank/DDBJ databases">
        <title>Celeribacter sp. TSPH2 complete genome sequence.</title>
        <authorList>
            <person name="Woo J.-H."/>
            <person name="Kim H.-S."/>
        </authorList>
    </citation>
    <scope>NUCLEOTIDE SEQUENCE [LARGE SCALE GENOMIC DNA]</scope>
    <source>
        <strain evidence="6 7">TSPH2</strain>
    </source>
</reference>
<keyword evidence="4 5" id="KW-0472">Membrane</keyword>
<dbReference type="Gene3D" id="1.50.10.150">
    <property type="entry name" value="Voltage-dependent anion channel"/>
    <property type="match status" value="1"/>
</dbReference>
<gene>
    <name evidence="6" type="ORF">CEW89_05335</name>
</gene>
<dbReference type="PANTHER" id="PTHR37955:SF1">
    <property type="entry name" value="DEP DOMAIN-CONTAINING PROTEIN"/>
    <property type="match status" value="1"/>
</dbReference>
<evidence type="ECO:0000256" key="3">
    <source>
        <dbReference type="ARBA" id="ARBA00022989"/>
    </source>
</evidence>
<dbReference type="EMBL" id="CP022196">
    <property type="protein sequence ID" value="ATG47045.1"/>
    <property type="molecule type" value="Genomic_DNA"/>
</dbReference>
<name>A0A291GA38_9RHOB</name>
<keyword evidence="2 5" id="KW-0812">Transmembrane</keyword>
<evidence type="ECO:0000313" key="6">
    <source>
        <dbReference type="EMBL" id="ATG47045.1"/>
    </source>
</evidence>
<feature type="transmembrane region" description="Helical" evidence="5">
    <location>
        <begin position="240"/>
        <end position="260"/>
    </location>
</feature>
<accession>A0A291GA38</accession>
<organism evidence="6 7">
    <name type="scientific">Celeribacter ethanolicus</name>
    <dbReference type="NCBI Taxonomy" id="1758178"/>
    <lineage>
        <taxon>Bacteria</taxon>
        <taxon>Pseudomonadati</taxon>
        <taxon>Pseudomonadota</taxon>
        <taxon>Alphaproteobacteria</taxon>
        <taxon>Rhodobacterales</taxon>
        <taxon>Roseobacteraceae</taxon>
        <taxon>Celeribacter</taxon>
    </lineage>
</organism>
<dbReference type="GO" id="GO:0046583">
    <property type="term" value="F:monoatomic cation efflux transmembrane transporter activity"/>
    <property type="evidence" value="ECO:0007669"/>
    <property type="project" value="TreeGrafter"/>
</dbReference>
<dbReference type="InterPro" id="IPR004695">
    <property type="entry name" value="SLAC1/Mae1/Ssu1/TehA"/>
</dbReference>
<feature type="transmembrane region" description="Helical" evidence="5">
    <location>
        <begin position="267"/>
        <end position="286"/>
    </location>
</feature>
<evidence type="ECO:0000256" key="2">
    <source>
        <dbReference type="ARBA" id="ARBA00022692"/>
    </source>
</evidence>
<dbReference type="GO" id="GO:0005886">
    <property type="term" value="C:plasma membrane"/>
    <property type="evidence" value="ECO:0007669"/>
    <property type="project" value="TreeGrafter"/>
</dbReference>
<feature type="transmembrane region" description="Helical" evidence="5">
    <location>
        <begin position="156"/>
        <end position="176"/>
    </location>
</feature>
<dbReference type="Proteomes" id="UP000217935">
    <property type="component" value="Chromosome"/>
</dbReference>
<dbReference type="OrthoDB" id="7835091at2"/>
<feature type="transmembrane region" description="Helical" evidence="5">
    <location>
        <begin position="97"/>
        <end position="118"/>
    </location>
</feature>
<evidence type="ECO:0000256" key="4">
    <source>
        <dbReference type="ARBA" id="ARBA00023136"/>
    </source>
</evidence>
<dbReference type="STRING" id="1758178.GCA_001550095_00512"/>
<feature type="transmembrane region" description="Helical" evidence="5">
    <location>
        <begin position="54"/>
        <end position="76"/>
    </location>
</feature>
<feature type="transmembrane region" description="Helical" evidence="5">
    <location>
        <begin position="124"/>
        <end position="144"/>
    </location>
</feature>
<dbReference type="InterPro" id="IPR052951">
    <property type="entry name" value="Tellurite_res_ion_channel"/>
</dbReference>
<dbReference type="Pfam" id="PF03595">
    <property type="entry name" value="SLAC1"/>
    <property type="match status" value="1"/>
</dbReference>
<protein>
    <submittedName>
        <fullName evidence="6">Tellurium resistance protein</fullName>
    </submittedName>
</protein>
<dbReference type="AlphaFoldDB" id="A0A291GA38"/>
<dbReference type="InterPro" id="IPR038665">
    <property type="entry name" value="Voltage-dep_anion_channel_sf"/>
</dbReference>
<dbReference type="CDD" id="cd09322">
    <property type="entry name" value="TDT_TehA_like"/>
    <property type="match status" value="1"/>
</dbReference>
<dbReference type="PANTHER" id="PTHR37955">
    <property type="entry name" value="TELLURITE RESISTANCE PROTEIN TEHA"/>
    <property type="match status" value="1"/>
</dbReference>
<comment type="subcellular location">
    <subcellularLocation>
        <location evidence="1">Membrane</location>
        <topology evidence="1">Multi-pass membrane protein</topology>
    </subcellularLocation>
</comment>
<sequence>MSQTPPRIMPKPFNAPPKGLWRATPPAIFPPIMGLMGLGLAWRNAAKVIPGAPAWIGEMLLGAFSLLYLFALLTYVAKVVRRPAVMAEDLRILPGRAGLAAGADTGFLFAAALVPYSASLAKTVLVLSLMALTVVALLILRSFALGPAEQRRVTPAWHLSFVGYILAPLSAVPLGWIGLSQFIYMTTLPIALAIWLISVLQVLKADVPAPLRPLLAIHIAPLSLFGIVSVLLGYNSAAAGFGLIAITLLVIGILGTPYLIKAGFSALWGAFTFPLAAFANLMFAVASVSPGAFRLIGGLELVAATLIIVYIASKIMQIWMRGKLSKATNAATV</sequence>
<feature type="transmembrane region" description="Helical" evidence="5">
    <location>
        <begin position="20"/>
        <end position="42"/>
    </location>
</feature>
<keyword evidence="3 5" id="KW-1133">Transmembrane helix</keyword>
<feature type="transmembrane region" description="Helical" evidence="5">
    <location>
        <begin position="215"/>
        <end position="234"/>
    </location>
</feature>
<evidence type="ECO:0000256" key="1">
    <source>
        <dbReference type="ARBA" id="ARBA00004141"/>
    </source>
</evidence>
<evidence type="ECO:0000313" key="7">
    <source>
        <dbReference type="Proteomes" id="UP000217935"/>
    </source>
</evidence>
<dbReference type="RefSeq" id="WP_096805178.1">
    <property type="nucleotide sequence ID" value="NZ_CP022196.1"/>
</dbReference>
<keyword evidence="7" id="KW-1185">Reference proteome</keyword>
<feature type="transmembrane region" description="Helical" evidence="5">
    <location>
        <begin position="292"/>
        <end position="313"/>
    </location>
</feature>
<feature type="transmembrane region" description="Helical" evidence="5">
    <location>
        <begin position="182"/>
        <end position="203"/>
    </location>
</feature>
<dbReference type="KEGG" id="ceh:CEW89_05335"/>
<proteinExistence type="predicted"/>
<evidence type="ECO:0000256" key="5">
    <source>
        <dbReference type="SAM" id="Phobius"/>
    </source>
</evidence>